<reference evidence="2" key="1">
    <citation type="submission" date="2013-09" db="EMBL/GenBank/DDBJ databases">
        <title>Corchorus olitorius genome sequencing.</title>
        <authorList>
            <person name="Alam M."/>
            <person name="Haque M.S."/>
            <person name="Islam M.S."/>
            <person name="Emdad E.M."/>
            <person name="Islam M.M."/>
            <person name="Ahmed B."/>
            <person name="Halim A."/>
            <person name="Hossen Q.M.M."/>
            <person name="Hossain M.Z."/>
            <person name="Ahmed R."/>
            <person name="Khan M.M."/>
            <person name="Islam R."/>
            <person name="Rashid M.M."/>
            <person name="Khan S.A."/>
            <person name="Rahman M.S."/>
            <person name="Alam M."/>
            <person name="Yahiya A.S."/>
            <person name="Khan M.S."/>
            <person name="Azam M.S."/>
            <person name="Haque T."/>
            <person name="Lashkar M.Z.H."/>
            <person name="Akhand A.I."/>
            <person name="Morshed G."/>
            <person name="Roy S."/>
            <person name="Uddin K.S."/>
            <person name="Rabeya T."/>
            <person name="Hossain A.S."/>
            <person name="Chowdhury A."/>
            <person name="Snigdha A.R."/>
            <person name="Mortoza M.S."/>
            <person name="Matin S.A."/>
            <person name="Hoque S.M.E."/>
            <person name="Islam M.K."/>
            <person name="Roy D.K."/>
            <person name="Haider R."/>
            <person name="Moosa M.M."/>
            <person name="Elias S.M."/>
            <person name="Hasan A.M."/>
            <person name="Jahan S."/>
            <person name="Shafiuddin M."/>
            <person name="Mahmood N."/>
            <person name="Shommy N.S."/>
        </authorList>
    </citation>
    <scope>NUCLEOTIDE SEQUENCE [LARGE SCALE GENOMIC DNA]</scope>
    <source>
        <strain evidence="2">cv. O-4</strain>
    </source>
</reference>
<comment type="caution">
    <text evidence="1">The sequence shown here is derived from an EMBL/GenBank/DDBJ whole genome shotgun (WGS) entry which is preliminary data.</text>
</comment>
<dbReference type="EMBL" id="AWUE01015022">
    <property type="protein sequence ID" value="OMO99929.1"/>
    <property type="molecule type" value="Genomic_DNA"/>
</dbReference>
<keyword evidence="2" id="KW-1185">Reference proteome</keyword>
<proteinExistence type="predicted"/>
<name>A0A1R3JYK5_9ROSI</name>
<protein>
    <recommendedName>
        <fullName evidence="3">Endonuclease/exonuclease/phosphatase</fullName>
    </recommendedName>
</protein>
<gene>
    <name evidence="1" type="ORF">COLO4_13017</name>
</gene>
<accession>A0A1R3JYK5</accession>
<evidence type="ECO:0008006" key="3">
    <source>
        <dbReference type="Google" id="ProtNLM"/>
    </source>
</evidence>
<sequence>MSDGDDQTPPRRRDLSILAYSIITNLEELLQLRYPVGPLAANSELPSLDEVYVLIQQLEILSEIYDRETIVYGESTQTICIETYSVNTATVGISSGVNHSLTTAIHSVEISLEDINHEIPNEGFIYSEEQESIQQMQYSQPFTIVIYNARRVARPSFIPSLQQTISLYNPHVLIITETRSIMGQHNVIEHCPNYEYVQSLAPFGYLGGSWVLCDARYVTARMLTITRKQISFELEHRT</sequence>
<organism evidence="1 2">
    <name type="scientific">Corchorus olitorius</name>
    <dbReference type="NCBI Taxonomy" id="93759"/>
    <lineage>
        <taxon>Eukaryota</taxon>
        <taxon>Viridiplantae</taxon>
        <taxon>Streptophyta</taxon>
        <taxon>Embryophyta</taxon>
        <taxon>Tracheophyta</taxon>
        <taxon>Spermatophyta</taxon>
        <taxon>Magnoliopsida</taxon>
        <taxon>eudicotyledons</taxon>
        <taxon>Gunneridae</taxon>
        <taxon>Pentapetalae</taxon>
        <taxon>rosids</taxon>
        <taxon>malvids</taxon>
        <taxon>Malvales</taxon>
        <taxon>Malvaceae</taxon>
        <taxon>Grewioideae</taxon>
        <taxon>Apeibeae</taxon>
        <taxon>Corchorus</taxon>
    </lineage>
</organism>
<dbReference type="AlphaFoldDB" id="A0A1R3JYK5"/>
<dbReference type="Proteomes" id="UP000187203">
    <property type="component" value="Unassembled WGS sequence"/>
</dbReference>
<evidence type="ECO:0000313" key="2">
    <source>
        <dbReference type="Proteomes" id="UP000187203"/>
    </source>
</evidence>
<evidence type="ECO:0000313" key="1">
    <source>
        <dbReference type="EMBL" id="OMO99929.1"/>
    </source>
</evidence>